<evidence type="ECO:0000256" key="10">
    <source>
        <dbReference type="ARBA" id="ARBA00023136"/>
    </source>
</evidence>
<dbReference type="GO" id="GO:0030314">
    <property type="term" value="C:junctional membrane complex"/>
    <property type="evidence" value="ECO:0007669"/>
    <property type="project" value="InterPro"/>
</dbReference>
<keyword evidence="6" id="KW-0812">Transmembrane</keyword>
<evidence type="ECO:0000313" key="14">
    <source>
        <dbReference type="Proteomes" id="UP000274131"/>
    </source>
</evidence>
<reference evidence="13 14" key="2">
    <citation type="submission" date="2018-10" db="EMBL/GenBank/DDBJ databases">
        <authorList>
            <consortium name="Pathogen Informatics"/>
        </authorList>
    </citation>
    <scope>NUCLEOTIDE SEQUENCE [LARGE SCALE GENOMIC DNA]</scope>
</reference>
<dbReference type="OrthoDB" id="284854at2759"/>
<dbReference type="Gene3D" id="2.20.110.10">
    <property type="entry name" value="Histone H3 K4-specific methyltransferase SET7/9 N-terminal domain"/>
    <property type="match status" value="2"/>
</dbReference>
<dbReference type="InterPro" id="IPR017191">
    <property type="entry name" value="Junctophilin"/>
</dbReference>
<evidence type="ECO:0000256" key="9">
    <source>
        <dbReference type="ARBA" id="ARBA00022989"/>
    </source>
</evidence>
<proteinExistence type="inferred from homology"/>
<dbReference type="SUPFAM" id="SSF82185">
    <property type="entry name" value="Histone H3 K4-specific methyltransferase SET7/9 N-terminal domain"/>
    <property type="match status" value="2"/>
</dbReference>
<feature type="coiled-coil region" evidence="11">
    <location>
        <begin position="545"/>
        <end position="572"/>
    </location>
</feature>
<evidence type="ECO:0000256" key="2">
    <source>
        <dbReference type="ARBA" id="ARBA00004184"/>
    </source>
</evidence>
<dbReference type="PANTHER" id="PTHR23085">
    <property type="entry name" value="GH28348P"/>
    <property type="match status" value="1"/>
</dbReference>
<evidence type="ECO:0000256" key="7">
    <source>
        <dbReference type="ARBA" id="ARBA00022737"/>
    </source>
</evidence>
<evidence type="ECO:0000256" key="3">
    <source>
        <dbReference type="ARBA" id="ARBA00004236"/>
    </source>
</evidence>
<evidence type="ECO:0000256" key="8">
    <source>
        <dbReference type="ARBA" id="ARBA00022824"/>
    </source>
</evidence>
<gene>
    <name evidence="13" type="ORF">EVEC_LOCUS11624</name>
</gene>
<feature type="region of interest" description="Disordered" evidence="12">
    <location>
        <begin position="500"/>
        <end position="532"/>
    </location>
</feature>
<evidence type="ECO:0000256" key="4">
    <source>
        <dbReference type="ARBA" id="ARBA00008599"/>
    </source>
</evidence>
<dbReference type="EMBL" id="UXUI01012408">
    <property type="protein sequence ID" value="VDD96873.1"/>
    <property type="molecule type" value="Genomic_DNA"/>
</dbReference>
<protein>
    <submittedName>
        <fullName evidence="15">Junctophilin</fullName>
    </submittedName>
</protein>
<keyword evidence="8" id="KW-0256">Endoplasmic reticulum</keyword>
<organism evidence="15">
    <name type="scientific">Enterobius vermicularis</name>
    <name type="common">Human pinworm</name>
    <dbReference type="NCBI Taxonomy" id="51028"/>
    <lineage>
        <taxon>Eukaryota</taxon>
        <taxon>Metazoa</taxon>
        <taxon>Ecdysozoa</taxon>
        <taxon>Nematoda</taxon>
        <taxon>Chromadorea</taxon>
        <taxon>Rhabditida</taxon>
        <taxon>Spirurina</taxon>
        <taxon>Oxyuridomorpha</taxon>
        <taxon>Oxyuroidea</taxon>
        <taxon>Oxyuridae</taxon>
        <taxon>Enterobius</taxon>
    </lineage>
</organism>
<dbReference type="SMART" id="SM00698">
    <property type="entry name" value="MORN"/>
    <property type="match status" value="6"/>
</dbReference>
<keyword evidence="10" id="KW-0472">Membrane</keyword>
<keyword evidence="5" id="KW-1003">Cell membrane</keyword>
<reference evidence="15" key="1">
    <citation type="submission" date="2017-02" db="UniProtKB">
        <authorList>
            <consortium name="WormBaseParasite"/>
        </authorList>
    </citation>
    <scope>IDENTIFICATION</scope>
</reference>
<comment type="similarity">
    <text evidence="4">Belongs to the junctophilin family.</text>
</comment>
<evidence type="ECO:0000313" key="15">
    <source>
        <dbReference type="WBParaSite" id="EVEC_0001242401-mRNA-1"/>
    </source>
</evidence>
<evidence type="ECO:0000256" key="6">
    <source>
        <dbReference type="ARBA" id="ARBA00022692"/>
    </source>
</evidence>
<dbReference type="STRING" id="51028.A0A0N4VN78"/>
<keyword evidence="7" id="KW-0677">Repeat</keyword>
<evidence type="ECO:0000313" key="13">
    <source>
        <dbReference type="EMBL" id="VDD96873.1"/>
    </source>
</evidence>
<dbReference type="Pfam" id="PF02493">
    <property type="entry name" value="MORN"/>
    <property type="match status" value="7"/>
</dbReference>
<evidence type="ECO:0000256" key="1">
    <source>
        <dbReference type="ARBA" id="ARBA00004163"/>
    </source>
</evidence>
<dbReference type="AlphaFoldDB" id="A0A0N4VN78"/>
<dbReference type="WBParaSite" id="EVEC_0001242401-mRNA-1">
    <property type="protein sequence ID" value="EVEC_0001242401-mRNA-1"/>
    <property type="gene ID" value="EVEC_0001242401"/>
</dbReference>
<feature type="region of interest" description="Disordered" evidence="12">
    <location>
        <begin position="168"/>
        <end position="187"/>
    </location>
</feature>
<sequence length="619" mass="69977">MNGGRFEFDDGGTYCGGWEDGKAYGYGVCTGPKNRGEYAGAYHYGFEVSGVYTWPAGHTYSGQWQNGMRHGLGIERYGKWVYRGEWTQSLKGRYGQRFSTTSQAKYEGTWQNGFHDGLGTETYADGGTYQGQWQRGVRHGYGIRKSAQYGVAAMFRSRMRNNISLTSLRSDCDDEGNDNGKKSQGRGGFVLRTRSEVPTKRRRSLSERSLAVKRTILSGLRITKQRSTGDIHQRVVNNTGSLRSSGSTMSCISDDFDHRVGREQFVDEHIEADTIEIYKGEWKSDKRSGFGIGERSDGLKYEGEWFNNKKWGYGVTSFKDGTKEEGRYKNNVLVCSSKKKGLMFVRSSRMRERIDDAVREAQKAAVSAEQKADIAASRTITAREKAEEAEFASRQAQEDANAARLTAKQFSPGYKQPSTDTLRVRSQPNHVSFETTSVSTPMKQMVNTMQSSSRMSLSDDHYDQYMMVANTNQSKLLRRNRPSLTRQPDAIHDAAQALNRRSTLASSRDRKAEVVGPSKVDASGDGRGSLPNLNELEASEVYLRREEAARLASRQRQEIQRQLEEEELLKSNPLRYLFHPCFDTALFDVSPFTKLLTTFTQNISLSFFLFHLLHPYILF</sequence>
<evidence type="ECO:0000256" key="5">
    <source>
        <dbReference type="ARBA" id="ARBA00022475"/>
    </source>
</evidence>
<comment type="subcellular location">
    <subcellularLocation>
        <location evidence="3">Cell membrane</location>
    </subcellularLocation>
    <subcellularLocation>
        <location evidence="2">Endomembrane system</location>
        <topology evidence="2">Peripheral membrane protein</topology>
    </subcellularLocation>
    <subcellularLocation>
        <location evidence="1">Endoplasmic reticulum membrane</location>
        <topology evidence="1">Single-pass type IV membrane protein</topology>
    </subcellularLocation>
</comment>
<keyword evidence="9" id="KW-1133">Transmembrane helix</keyword>
<evidence type="ECO:0000256" key="12">
    <source>
        <dbReference type="SAM" id="MobiDB-lite"/>
    </source>
</evidence>
<keyword evidence="11" id="KW-0175">Coiled coil</keyword>
<dbReference type="GO" id="GO:0005886">
    <property type="term" value="C:plasma membrane"/>
    <property type="evidence" value="ECO:0007669"/>
    <property type="project" value="UniProtKB-SubCell"/>
</dbReference>
<dbReference type="GO" id="GO:0005789">
    <property type="term" value="C:endoplasmic reticulum membrane"/>
    <property type="evidence" value="ECO:0007669"/>
    <property type="project" value="UniProtKB-SubCell"/>
</dbReference>
<dbReference type="Proteomes" id="UP000274131">
    <property type="component" value="Unassembled WGS sequence"/>
</dbReference>
<dbReference type="InterPro" id="IPR003409">
    <property type="entry name" value="MORN"/>
</dbReference>
<dbReference type="FunFam" id="2.20.110.10:FF:000001">
    <property type="entry name" value="Junctophilin"/>
    <property type="match status" value="1"/>
</dbReference>
<dbReference type="PANTHER" id="PTHR23085:SF16">
    <property type="entry name" value="GH28348P"/>
    <property type="match status" value="1"/>
</dbReference>
<keyword evidence="14" id="KW-1185">Reference proteome</keyword>
<accession>A0A0N4VN78</accession>
<name>A0A0N4VN78_ENTVE</name>
<evidence type="ECO:0000256" key="11">
    <source>
        <dbReference type="SAM" id="Coils"/>
    </source>
</evidence>